<gene>
    <name evidence="1" type="ordered locus">Hden_3397</name>
</gene>
<protein>
    <submittedName>
        <fullName evidence="1">Uncharacterized protein</fullName>
    </submittedName>
</protein>
<reference evidence="2" key="1">
    <citation type="journal article" date="2011" name="J. Bacteriol.">
        <title>Genome sequences of eight morphologically diverse alphaproteobacteria.</title>
        <authorList>
            <consortium name="US DOE Joint Genome Institute"/>
            <person name="Brown P.J."/>
            <person name="Kysela D.T."/>
            <person name="Buechlein A."/>
            <person name="Hemmerich C."/>
            <person name="Brun Y.V."/>
        </authorList>
    </citation>
    <scope>NUCLEOTIDE SEQUENCE [LARGE SCALE GENOMIC DNA]</scope>
    <source>
        <strain evidence="2">ATCC 51888 / DSM 1869 / NCIB 11706 / TK 0415</strain>
    </source>
</reference>
<dbReference type="RefSeq" id="WP_013217349.1">
    <property type="nucleotide sequence ID" value="NC_014313.1"/>
</dbReference>
<dbReference type="AlphaFoldDB" id="D8JXK9"/>
<organism evidence="1 2">
    <name type="scientific">Hyphomicrobium denitrificans (strain ATCC 51888 / DSM 1869 / NCIMB 11706 / TK 0415)</name>
    <dbReference type="NCBI Taxonomy" id="582899"/>
    <lineage>
        <taxon>Bacteria</taxon>
        <taxon>Pseudomonadati</taxon>
        <taxon>Pseudomonadota</taxon>
        <taxon>Alphaproteobacteria</taxon>
        <taxon>Hyphomicrobiales</taxon>
        <taxon>Hyphomicrobiaceae</taxon>
        <taxon>Hyphomicrobium</taxon>
    </lineage>
</organism>
<accession>D8JXK9</accession>
<dbReference type="EMBL" id="CP002083">
    <property type="protein sequence ID" value="ADJ25190.1"/>
    <property type="molecule type" value="Genomic_DNA"/>
</dbReference>
<dbReference type="KEGG" id="hdn:Hden_3397"/>
<name>D8JXK9_HYPDA</name>
<sequence length="133" mass="14714">MLYTSTNRLVGDSALLSRISAWIRHARQIWPVAKPQKAEIARYVEPRRLTFVEQWACLSDTVKGALSRAEEATRCHTSAALQLDLAQYALASLVDELSAVMDMGGRRRPASVHMLDLQPPPFAPRPFGDAIAA</sequence>
<keyword evidence="2" id="KW-1185">Reference proteome</keyword>
<dbReference type="HOGENOM" id="CLU_1903849_0_0_5"/>
<evidence type="ECO:0000313" key="2">
    <source>
        <dbReference type="Proteomes" id="UP000002033"/>
    </source>
</evidence>
<proteinExistence type="predicted"/>
<evidence type="ECO:0000313" key="1">
    <source>
        <dbReference type="EMBL" id="ADJ25190.1"/>
    </source>
</evidence>
<dbReference type="STRING" id="582899.Hden_3397"/>
<dbReference type="Proteomes" id="UP000002033">
    <property type="component" value="Chromosome"/>
</dbReference>